<evidence type="ECO:0000313" key="1">
    <source>
        <dbReference type="EMBL" id="GGE27195.1"/>
    </source>
</evidence>
<proteinExistence type="predicted"/>
<evidence type="ECO:0008006" key="3">
    <source>
        <dbReference type="Google" id="ProtNLM"/>
    </source>
</evidence>
<reference evidence="1" key="1">
    <citation type="journal article" date="2014" name="Int. J. Syst. Evol. Microbiol.">
        <title>Complete genome sequence of Corynebacterium casei LMG S-19264T (=DSM 44701T), isolated from a smear-ripened cheese.</title>
        <authorList>
            <consortium name="US DOE Joint Genome Institute (JGI-PGF)"/>
            <person name="Walter F."/>
            <person name="Albersmeier A."/>
            <person name="Kalinowski J."/>
            <person name="Ruckert C."/>
        </authorList>
    </citation>
    <scope>NUCLEOTIDE SEQUENCE</scope>
    <source>
        <strain evidence="1">CCM 7684</strain>
    </source>
</reference>
<dbReference type="Gene3D" id="1.25.40.10">
    <property type="entry name" value="Tetratricopeptide repeat domain"/>
    <property type="match status" value="1"/>
</dbReference>
<reference evidence="1" key="2">
    <citation type="submission" date="2020-09" db="EMBL/GenBank/DDBJ databases">
        <authorList>
            <person name="Sun Q."/>
            <person name="Sedlacek I."/>
        </authorList>
    </citation>
    <scope>NUCLEOTIDE SEQUENCE</scope>
    <source>
        <strain evidence="1">CCM 7684</strain>
    </source>
</reference>
<organism evidence="1 2">
    <name type="scientific">Agaricicola taiwanensis</name>
    <dbReference type="NCBI Taxonomy" id="591372"/>
    <lineage>
        <taxon>Bacteria</taxon>
        <taxon>Pseudomonadati</taxon>
        <taxon>Pseudomonadota</taxon>
        <taxon>Alphaproteobacteria</taxon>
        <taxon>Rhodobacterales</taxon>
        <taxon>Paracoccaceae</taxon>
        <taxon>Agaricicola</taxon>
    </lineage>
</organism>
<dbReference type="RefSeq" id="WP_188407671.1">
    <property type="nucleotide sequence ID" value="NZ_BMCP01000001.1"/>
</dbReference>
<dbReference type="SUPFAM" id="SSF48452">
    <property type="entry name" value="TPR-like"/>
    <property type="match status" value="1"/>
</dbReference>
<evidence type="ECO:0000313" key="2">
    <source>
        <dbReference type="Proteomes" id="UP000602745"/>
    </source>
</evidence>
<comment type="caution">
    <text evidence="1">The sequence shown here is derived from an EMBL/GenBank/DDBJ whole genome shotgun (WGS) entry which is preliminary data.</text>
</comment>
<dbReference type="Proteomes" id="UP000602745">
    <property type="component" value="Unassembled WGS sequence"/>
</dbReference>
<gene>
    <name evidence="1" type="ORF">GCM10007276_00430</name>
</gene>
<dbReference type="EMBL" id="BMCP01000001">
    <property type="protein sequence ID" value="GGE27195.1"/>
    <property type="molecule type" value="Genomic_DNA"/>
</dbReference>
<keyword evidence="2" id="KW-1185">Reference proteome</keyword>
<sequence length="179" mass="20456">MFDPRAVVAFWRAAGPSRWFLSDPLFDMLVRWRLGPVHQAAARGELQDWLRGPIEALALTIVLDQVPRNIYRGTPRAFATDGLARHASDVVRAMGWDRRVPRALRAFFYLPLEHSEDLADQELCCALFQAMKDADGLRWAEIHRDIIARFGRFPHRNEILGRTTTAEEARFLAEGGFRG</sequence>
<protein>
    <recommendedName>
        <fullName evidence="3">DUF924 domain-containing protein</fullName>
    </recommendedName>
</protein>
<accession>A0A8J2VJT3</accession>
<dbReference type="AlphaFoldDB" id="A0A8J2VJT3"/>
<dbReference type="InterPro" id="IPR011990">
    <property type="entry name" value="TPR-like_helical_dom_sf"/>
</dbReference>
<name>A0A8J2VJT3_9RHOB</name>
<dbReference type="Pfam" id="PF06041">
    <property type="entry name" value="DUF924"/>
    <property type="match status" value="1"/>
</dbReference>
<dbReference type="InterPro" id="IPR010323">
    <property type="entry name" value="DUF924"/>
</dbReference>
<dbReference type="Gene3D" id="1.20.58.320">
    <property type="entry name" value="TPR-like"/>
    <property type="match status" value="1"/>
</dbReference>